<dbReference type="InterPro" id="IPR027417">
    <property type="entry name" value="P-loop_NTPase"/>
</dbReference>
<dbReference type="Pfam" id="PF25872">
    <property type="entry name" value="HTH_77"/>
    <property type="match status" value="1"/>
</dbReference>
<evidence type="ECO:0000259" key="5">
    <source>
        <dbReference type="SMART" id="SM01043"/>
    </source>
</evidence>
<keyword evidence="2" id="KW-0238">DNA-binding</keyword>
<dbReference type="InterPro" id="IPR016032">
    <property type="entry name" value="Sig_transdc_resp-reg_C-effctor"/>
</dbReference>
<dbReference type="InterPro" id="IPR036388">
    <property type="entry name" value="WH-like_DNA-bd_sf"/>
</dbReference>
<evidence type="ECO:0000256" key="1">
    <source>
        <dbReference type="ARBA" id="ARBA00005820"/>
    </source>
</evidence>
<accession>A0A849HJU7</accession>
<dbReference type="Gene3D" id="3.40.50.300">
    <property type="entry name" value="P-loop containing nucleotide triphosphate hydrolases"/>
    <property type="match status" value="1"/>
</dbReference>
<reference evidence="6 7" key="1">
    <citation type="submission" date="2020-04" db="EMBL/GenBank/DDBJ databases">
        <title>Knoellia sp. isolate from air conditioner.</title>
        <authorList>
            <person name="Chea S."/>
            <person name="Kim D.-U."/>
        </authorList>
    </citation>
    <scope>NUCLEOTIDE SEQUENCE [LARGE SCALE GENOMIC DNA]</scope>
    <source>
        <strain evidence="6 7">DB2414S</strain>
    </source>
</reference>
<dbReference type="PANTHER" id="PTHR47691">
    <property type="entry name" value="REGULATOR-RELATED"/>
    <property type="match status" value="1"/>
</dbReference>
<protein>
    <submittedName>
        <fullName evidence="6">Transcriptional regulator</fullName>
    </submittedName>
</protein>
<dbReference type="SMART" id="SM00862">
    <property type="entry name" value="Trans_reg_C"/>
    <property type="match status" value="1"/>
</dbReference>
<dbReference type="RefSeq" id="WP_171243861.1">
    <property type="nucleotide sequence ID" value="NZ_JABEPQ010000002.1"/>
</dbReference>
<keyword evidence="7" id="KW-1185">Reference proteome</keyword>
<dbReference type="GO" id="GO:0003677">
    <property type="term" value="F:DNA binding"/>
    <property type="evidence" value="ECO:0007669"/>
    <property type="project" value="UniProtKB-KW"/>
</dbReference>
<dbReference type="SUPFAM" id="SSF48452">
    <property type="entry name" value="TPR-like"/>
    <property type="match status" value="1"/>
</dbReference>
<evidence type="ECO:0000256" key="2">
    <source>
        <dbReference type="ARBA" id="ARBA00023125"/>
    </source>
</evidence>
<dbReference type="SUPFAM" id="SSF46894">
    <property type="entry name" value="C-terminal effector domain of the bipartite response regulators"/>
    <property type="match status" value="1"/>
</dbReference>
<evidence type="ECO:0000259" key="3">
    <source>
        <dbReference type="SMART" id="SM00382"/>
    </source>
</evidence>
<dbReference type="InterPro" id="IPR011990">
    <property type="entry name" value="TPR-like_helical_dom_sf"/>
</dbReference>
<dbReference type="Pfam" id="PF03704">
    <property type="entry name" value="BTAD"/>
    <property type="match status" value="1"/>
</dbReference>
<dbReference type="InterPro" id="IPR003593">
    <property type="entry name" value="AAA+_ATPase"/>
</dbReference>
<dbReference type="InterPro" id="IPR058852">
    <property type="entry name" value="HTH_77"/>
</dbReference>
<dbReference type="GO" id="GO:0006355">
    <property type="term" value="P:regulation of DNA-templated transcription"/>
    <property type="evidence" value="ECO:0007669"/>
    <property type="project" value="InterPro"/>
</dbReference>
<dbReference type="InterPro" id="IPR001867">
    <property type="entry name" value="OmpR/PhoB-type_DNA-bd"/>
</dbReference>
<feature type="domain" description="Bacterial transcriptional activator" evidence="5">
    <location>
        <begin position="90"/>
        <end position="230"/>
    </location>
</feature>
<dbReference type="SMART" id="SM01043">
    <property type="entry name" value="BTAD"/>
    <property type="match status" value="1"/>
</dbReference>
<dbReference type="EMBL" id="JABEPQ010000002">
    <property type="protein sequence ID" value="NNM46804.1"/>
    <property type="molecule type" value="Genomic_DNA"/>
</dbReference>
<feature type="domain" description="AAA+ ATPase" evidence="3">
    <location>
        <begin position="263"/>
        <end position="400"/>
    </location>
</feature>
<feature type="domain" description="OmpR/PhoB-type" evidence="4">
    <location>
        <begin position="15"/>
        <end position="83"/>
    </location>
</feature>
<dbReference type="GO" id="GO:0000160">
    <property type="term" value="P:phosphorelay signal transduction system"/>
    <property type="evidence" value="ECO:0007669"/>
    <property type="project" value="InterPro"/>
</dbReference>
<dbReference type="Proteomes" id="UP000588586">
    <property type="component" value="Unassembled WGS sequence"/>
</dbReference>
<dbReference type="InterPro" id="IPR005158">
    <property type="entry name" value="BTAD"/>
</dbReference>
<comment type="caution">
    <text evidence="6">The sequence shown here is derived from an EMBL/GenBank/DDBJ whole genome shotgun (WGS) entry which is preliminary data.</text>
</comment>
<evidence type="ECO:0000313" key="7">
    <source>
        <dbReference type="Proteomes" id="UP000588586"/>
    </source>
</evidence>
<dbReference type="Gene3D" id="1.10.10.10">
    <property type="entry name" value="Winged helix-like DNA-binding domain superfamily/Winged helix DNA-binding domain"/>
    <property type="match status" value="1"/>
</dbReference>
<dbReference type="InterPro" id="IPR049945">
    <property type="entry name" value="AAA_22"/>
</dbReference>
<dbReference type="GO" id="GO:0016887">
    <property type="term" value="F:ATP hydrolysis activity"/>
    <property type="evidence" value="ECO:0007669"/>
    <property type="project" value="InterPro"/>
</dbReference>
<evidence type="ECO:0000259" key="4">
    <source>
        <dbReference type="SMART" id="SM00862"/>
    </source>
</evidence>
<evidence type="ECO:0000313" key="6">
    <source>
        <dbReference type="EMBL" id="NNM46804.1"/>
    </source>
</evidence>
<dbReference type="Gene3D" id="1.25.40.10">
    <property type="entry name" value="Tetratricopeptide repeat domain"/>
    <property type="match status" value="1"/>
</dbReference>
<sequence length="1043" mass="110759">MTIRLRLLDEVAVDGTAIPGERPAALLAALALHPAGLSDTRLVDLVWGDEPPAHPTKALQVLVSRLRSVDRDLVARREGGYHLGLGRHAVDAWALTDLVARAEQLLRSDQPADAARLAAEATATAVTDAPDGPLSDLRAAATGTIDSARRVHAVALARSGHADTALPLLADLHAQAPDDATLLAELLRTEARAVGTAPALARYDAYRRDLADRLGRDPDPALRRIHRELLAADSPVHTGVRYDPDELLGRDDDLARLRAALASGRLTTVLGPGGIGKTRIAHVLAREATQPRVHVVELVGVGSGDDVVAEVGAALGIRGSVTTRHTLTPAQAADVRGRIARELDTGPALLVLDNCEHVLESVAGLVAYLLVTTRDLSVLATSRAPLRIAAERVVPLTQLSSGHAADLFARRARAARPDATLDPEAVDAVVSRLDGLPLAVELAAARVRTMSVEQIRGALDDRFGLLRSRDRTTPERHRTLAAVIEWSWGLLSPHEREAAARLSVFHDGFDAATATTVLGPDGMDLVEALVEQSVVTVSESGGATRFRMLETIREYAAQQLLDSGHHDDAVAAQDRWAVELVEAHGSIFFSPNQIASIDAILAEEGNLTDVLRRALATGRAAVGVGLLSTLGSLWTITGNHPRIFAVADAASELLADLDPTGSRETDAAFEAAALLLVHLSWIPGRDTDAISAAMTRWGQPTHPWARATQAMFGSDDEEDPGTRIAALADAETDPYNEAMLLMWAALSAENRGDIEAAASYSRRALDSGGLTPYIEASLHSELSQLASYRGDHHLAAHHAELAWPMMMRLHAVDDANSLRFTSAASLILDRDLDGAERILDEIGDLPEGGQLGSRMLLIAARSELALARGDVEAGLAGFDRAVDEVLVDLPGWAGGVTPWVLIAASEALTAHVLHAPPGPDPRADELRSLLLEGAGGGLVGVPTDDLPLSGVLMVAVGAWGLRHGDPSDHENALRTMAVGHRWRYNRGLPSLTWEPLAALAERVAPGRLEALVDEYADRPARDLLDEARDLLASLSPGPPAAHG</sequence>
<dbReference type="SMART" id="SM00382">
    <property type="entry name" value="AAA"/>
    <property type="match status" value="1"/>
</dbReference>
<dbReference type="SUPFAM" id="SSF52540">
    <property type="entry name" value="P-loop containing nucleoside triphosphate hydrolases"/>
    <property type="match status" value="1"/>
</dbReference>
<gene>
    <name evidence="6" type="ORF">HJG52_12400</name>
</gene>
<organism evidence="6 7">
    <name type="scientific">Knoellia koreensis</name>
    <dbReference type="NCBI Taxonomy" id="2730921"/>
    <lineage>
        <taxon>Bacteria</taxon>
        <taxon>Bacillati</taxon>
        <taxon>Actinomycetota</taxon>
        <taxon>Actinomycetes</taxon>
        <taxon>Micrococcales</taxon>
        <taxon>Intrasporangiaceae</taxon>
        <taxon>Knoellia</taxon>
    </lineage>
</organism>
<comment type="similarity">
    <text evidence="1">Belongs to the AfsR/DnrI/RedD regulatory family.</text>
</comment>
<dbReference type="Pfam" id="PF13401">
    <property type="entry name" value="AAA_22"/>
    <property type="match status" value="1"/>
</dbReference>
<proteinExistence type="inferred from homology"/>
<name>A0A849HJU7_9MICO</name>
<dbReference type="AlphaFoldDB" id="A0A849HJU7"/>
<dbReference type="PANTHER" id="PTHR47691:SF3">
    <property type="entry name" value="HTH-TYPE TRANSCRIPTIONAL REGULATOR RV0890C-RELATED"/>
    <property type="match status" value="1"/>
</dbReference>